<dbReference type="EMBL" id="JAACXV010018682">
    <property type="protein sequence ID" value="KAF7263987.1"/>
    <property type="molecule type" value="Genomic_DNA"/>
</dbReference>
<accession>A0A834M1Z9</accession>
<feature type="region of interest" description="Disordered" evidence="1">
    <location>
        <begin position="59"/>
        <end position="80"/>
    </location>
</feature>
<evidence type="ECO:0000313" key="3">
    <source>
        <dbReference type="EMBL" id="KAF7263987.1"/>
    </source>
</evidence>
<evidence type="ECO:0000313" key="2">
    <source>
        <dbReference type="EMBL" id="KAF7263970.1"/>
    </source>
</evidence>
<keyword evidence="4" id="KW-1185">Reference proteome</keyword>
<organism evidence="2 4">
    <name type="scientific">Rhynchophorus ferrugineus</name>
    <name type="common">Red palm weevil</name>
    <name type="synonym">Curculio ferrugineus</name>
    <dbReference type="NCBI Taxonomy" id="354439"/>
    <lineage>
        <taxon>Eukaryota</taxon>
        <taxon>Metazoa</taxon>
        <taxon>Ecdysozoa</taxon>
        <taxon>Arthropoda</taxon>
        <taxon>Hexapoda</taxon>
        <taxon>Insecta</taxon>
        <taxon>Pterygota</taxon>
        <taxon>Neoptera</taxon>
        <taxon>Endopterygota</taxon>
        <taxon>Coleoptera</taxon>
        <taxon>Polyphaga</taxon>
        <taxon>Cucujiformia</taxon>
        <taxon>Curculionidae</taxon>
        <taxon>Dryophthorinae</taxon>
        <taxon>Rhynchophorus</taxon>
    </lineage>
</organism>
<sequence length="80" mass="9248">MQNNDTYSFPGESNSNQLPEPGCIGKITDGQSRNLVRCVTLRIRIEEKKTVISWPRFEKRGKKERAKMRPREKSGAVNQR</sequence>
<protein>
    <submittedName>
        <fullName evidence="2">Uncharacterized protein</fullName>
    </submittedName>
</protein>
<evidence type="ECO:0000313" key="4">
    <source>
        <dbReference type="Proteomes" id="UP000625711"/>
    </source>
</evidence>
<gene>
    <name evidence="3" type="ORF">GWI33_000792</name>
    <name evidence="2" type="ORF">GWI33_000808</name>
</gene>
<evidence type="ECO:0000256" key="1">
    <source>
        <dbReference type="SAM" id="MobiDB-lite"/>
    </source>
</evidence>
<reference evidence="2" key="1">
    <citation type="submission" date="2020-08" db="EMBL/GenBank/DDBJ databases">
        <title>Genome sequencing and assembly of the red palm weevil Rhynchophorus ferrugineus.</title>
        <authorList>
            <person name="Dias G.B."/>
            <person name="Bergman C.M."/>
            <person name="Manee M."/>
        </authorList>
    </citation>
    <scope>NUCLEOTIDE SEQUENCE</scope>
    <source>
        <strain evidence="2">AA-2017</strain>
        <tissue evidence="2">Whole larva</tissue>
    </source>
</reference>
<proteinExistence type="predicted"/>
<dbReference type="AlphaFoldDB" id="A0A834M1Z9"/>
<feature type="region of interest" description="Disordered" evidence="1">
    <location>
        <begin position="1"/>
        <end position="26"/>
    </location>
</feature>
<dbReference type="Proteomes" id="UP000625711">
    <property type="component" value="Unassembled WGS sequence"/>
</dbReference>
<comment type="caution">
    <text evidence="2">The sequence shown here is derived from an EMBL/GenBank/DDBJ whole genome shotgun (WGS) entry which is preliminary data.</text>
</comment>
<feature type="compositionally biased region" description="Polar residues" evidence="1">
    <location>
        <begin position="1"/>
        <end position="18"/>
    </location>
</feature>
<dbReference type="EMBL" id="JAACXV010018686">
    <property type="protein sequence ID" value="KAF7263970.1"/>
    <property type="molecule type" value="Genomic_DNA"/>
</dbReference>
<name>A0A834M1Z9_RHYFE</name>